<protein>
    <submittedName>
        <fullName evidence="1">Uncharacterized protein</fullName>
    </submittedName>
</protein>
<sequence length="112" mass="12576">MTREKKQKGNLPRSGVTAVPCVKSKGKKIPFSPTQLSPSSSFFPFSSINISLFLFFLNKAFALAFHCLCEKFPDLPGSSVLEPFEPFQYGRQHVFDPLSPGMPRLIRSAFYL</sequence>
<gene>
    <name evidence="1" type="ORF">ACN42_g3677</name>
</gene>
<comment type="caution">
    <text evidence="1">The sequence shown here is derived from an EMBL/GenBank/DDBJ whole genome shotgun (WGS) entry which is preliminary data.</text>
</comment>
<keyword evidence="2" id="KW-1185">Reference proteome</keyword>
<dbReference type="AlphaFoldDB" id="A0A101MMR8"/>
<name>A0A101MMR8_PENFR</name>
<dbReference type="Proteomes" id="UP000055045">
    <property type="component" value="Unassembled WGS sequence"/>
</dbReference>
<reference evidence="1 2" key="1">
    <citation type="submission" date="2015-10" db="EMBL/GenBank/DDBJ databases">
        <title>Genome sequencing of Penicillium freii.</title>
        <authorList>
            <person name="Nguyen H.D."/>
            <person name="Visagie C.M."/>
            <person name="Seifert K.A."/>
        </authorList>
    </citation>
    <scope>NUCLEOTIDE SEQUENCE [LARGE SCALE GENOMIC DNA]</scope>
    <source>
        <strain evidence="1 2">DAOM 242723</strain>
    </source>
</reference>
<accession>A0A101MMR8</accession>
<dbReference type="EMBL" id="LLXE01000073">
    <property type="protein sequence ID" value="KUM63414.1"/>
    <property type="molecule type" value="Genomic_DNA"/>
</dbReference>
<proteinExistence type="predicted"/>
<organism evidence="1 2">
    <name type="scientific">Penicillium freii</name>
    <dbReference type="NCBI Taxonomy" id="48697"/>
    <lineage>
        <taxon>Eukaryota</taxon>
        <taxon>Fungi</taxon>
        <taxon>Dikarya</taxon>
        <taxon>Ascomycota</taxon>
        <taxon>Pezizomycotina</taxon>
        <taxon>Eurotiomycetes</taxon>
        <taxon>Eurotiomycetidae</taxon>
        <taxon>Eurotiales</taxon>
        <taxon>Aspergillaceae</taxon>
        <taxon>Penicillium</taxon>
    </lineage>
</organism>
<evidence type="ECO:0000313" key="2">
    <source>
        <dbReference type="Proteomes" id="UP000055045"/>
    </source>
</evidence>
<evidence type="ECO:0000313" key="1">
    <source>
        <dbReference type="EMBL" id="KUM63414.1"/>
    </source>
</evidence>